<keyword evidence="6" id="KW-0808">Transferase</keyword>
<dbReference type="Pfam" id="PF17203">
    <property type="entry name" value="sCache_3_2"/>
    <property type="match status" value="1"/>
</dbReference>
<organism evidence="16 17">
    <name type="scientific">Oceanobacillus oncorhynchi</name>
    <dbReference type="NCBI Taxonomy" id="545501"/>
    <lineage>
        <taxon>Bacteria</taxon>
        <taxon>Bacillati</taxon>
        <taxon>Bacillota</taxon>
        <taxon>Bacilli</taxon>
        <taxon>Bacillales</taxon>
        <taxon>Bacillaceae</taxon>
        <taxon>Oceanobacillus</taxon>
    </lineage>
</organism>
<keyword evidence="13 14" id="KW-0472">Membrane</keyword>
<evidence type="ECO:0000256" key="2">
    <source>
        <dbReference type="ARBA" id="ARBA00004651"/>
    </source>
</evidence>
<dbReference type="Pfam" id="PF14689">
    <property type="entry name" value="SPOB_a"/>
    <property type="match status" value="1"/>
</dbReference>
<keyword evidence="11 14" id="KW-1133">Transmembrane helix</keyword>
<dbReference type="GO" id="GO:0005886">
    <property type="term" value="C:plasma membrane"/>
    <property type="evidence" value="ECO:0007669"/>
    <property type="project" value="UniProtKB-SubCell"/>
</dbReference>
<keyword evidence="7 14" id="KW-0812">Transmembrane</keyword>
<feature type="domain" description="Histidine kinase" evidence="15">
    <location>
        <begin position="340"/>
        <end position="533"/>
    </location>
</feature>
<dbReference type="Pfam" id="PF02518">
    <property type="entry name" value="HATPase_c"/>
    <property type="match status" value="1"/>
</dbReference>
<dbReference type="SMART" id="SM00091">
    <property type="entry name" value="PAS"/>
    <property type="match status" value="1"/>
</dbReference>
<dbReference type="GO" id="GO:0005524">
    <property type="term" value="F:ATP binding"/>
    <property type="evidence" value="ECO:0007669"/>
    <property type="project" value="UniProtKB-KW"/>
</dbReference>
<dbReference type="SUPFAM" id="SSF55890">
    <property type="entry name" value="Sporulation response regulatory protein Spo0B"/>
    <property type="match status" value="1"/>
</dbReference>
<dbReference type="Proteomes" id="UP000040453">
    <property type="component" value="Unassembled WGS sequence"/>
</dbReference>
<keyword evidence="5" id="KW-0597">Phosphoprotein</keyword>
<dbReference type="InterPro" id="IPR003594">
    <property type="entry name" value="HATPase_dom"/>
</dbReference>
<comment type="catalytic activity">
    <reaction evidence="1">
        <text>ATP + protein L-histidine = ADP + protein N-phospho-L-histidine.</text>
        <dbReference type="EC" id="2.7.13.3"/>
    </reaction>
</comment>
<evidence type="ECO:0000256" key="9">
    <source>
        <dbReference type="ARBA" id="ARBA00022777"/>
    </source>
</evidence>
<dbReference type="GO" id="GO:0006355">
    <property type="term" value="P:regulation of DNA-templated transcription"/>
    <property type="evidence" value="ECO:0007669"/>
    <property type="project" value="InterPro"/>
</dbReference>
<dbReference type="EMBL" id="CDGG01000001">
    <property type="protein sequence ID" value="CEI82429.1"/>
    <property type="molecule type" value="Genomic_DNA"/>
</dbReference>
<keyword evidence="17" id="KW-1185">Reference proteome</keyword>
<dbReference type="GO" id="GO:0000155">
    <property type="term" value="F:phosphorelay sensor kinase activity"/>
    <property type="evidence" value="ECO:0007669"/>
    <property type="project" value="InterPro"/>
</dbReference>
<evidence type="ECO:0000256" key="1">
    <source>
        <dbReference type="ARBA" id="ARBA00000085"/>
    </source>
</evidence>
<dbReference type="InterPro" id="IPR033463">
    <property type="entry name" value="sCache_3"/>
</dbReference>
<evidence type="ECO:0000256" key="6">
    <source>
        <dbReference type="ARBA" id="ARBA00022679"/>
    </source>
</evidence>
<dbReference type="InterPro" id="IPR004358">
    <property type="entry name" value="Sig_transdc_His_kin-like_C"/>
</dbReference>
<dbReference type="InterPro" id="IPR005467">
    <property type="entry name" value="His_kinase_dom"/>
</dbReference>
<evidence type="ECO:0000256" key="4">
    <source>
        <dbReference type="ARBA" id="ARBA00022475"/>
    </source>
</evidence>
<dbReference type="SUPFAM" id="SSF55874">
    <property type="entry name" value="ATPase domain of HSP90 chaperone/DNA topoisomerase II/histidine kinase"/>
    <property type="match status" value="1"/>
</dbReference>
<dbReference type="PRINTS" id="PR00344">
    <property type="entry name" value="BCTRLSENSOR"/>
</dbReference>
<dbReference type="EC" id="2.7.13.3" evidence="3"/>
<evidence type="ECO:0000256" key="10">
    <source>
        <dbReference type="ARBA" id="ARBA00022840"/>
    </source>
</evidence>
<dbReference type="InterPro" id="IPR036890">
    <property type="entry name" value="HATPase_C_sf"/>
</dbReference>
<sequence>MIIIINRLNQVNLLTKILVLIIGLILFVTILLTAFYSYMEVEMTEEEIGEQALQTAQMVANIPSIREGFSQASPEETIQPIAEEMRKLTGAEFIVIGNTEGIRYSHPDQDKLGKNMVGGDNDAALIDGESYVSRAEGSLGPSLRGKTPVWNYEGDIVGVVSVGYMIKDINATILSNIKKLILPSVIVLFVGTIGGLLLTRNIRGQLMGFEPHKITSLYRERNAILSAIHEGMIAVNEDGVIQLMNQSAEKLLSGKQKAFFNQPISKVLPELPLSSLIKNGQVCRNKQVEVNDRHIIFNMVPIYNQNQVRGAVLSFRDKTELKEIIDTLGEVRSYSEELRAQTHEYTNRLYVLSGMLQLGNFEEAIELIQKETQTVETQNKIVYDQISDKTIQAILLGKIGKASELKINFLIDDYSSLSEMADYIEPTNLITILGNVIDNALDAVRETENGTVQFFSTDIGHDYIFEVADNGVGIGKKDIHRIFHRRFSTKDKTTRGYGLAMVKETIENLNGRIEVKSNLAEGTIFTIFIPKQQAKKTG</sequence>
<dbReference type="AlphaFoldDB" id="A0A0A1MRV7"/>
<dbReference type="PANTHER" id="PTHR43547:SF3">
    <property type="entry name" value="SENSOR PROTEIN CITS"/>
    <property type="match status" value="1"/>
</dbReference>
<dbReference type="InterPro" id="IPR013767">
    <property type="entry name" value="PAS_fold"/>
</dbReference>
<protein>
    <recommendedName>
        <fullName evidence="3">histidine kinase</fullName>
        <ecNumber evidence="3">2.7.13.3</ecNumber>
    </recommendedName>
</protein>
<keyword evidence="10" id="KW-0067">ATP-binding</keyword>
<dbReference type="InterPro" id="IPR029151">
    <property type="entry name" value="Sensor-like_sf"/>
</dbReference>
<dbReference type="SUPFAM" id="SSF55785">
    <property type="entry name" value="PYP-like sensor domain (PAS domain)"/>
    <property type="match status" value="1"/>
</dbReference>
<evidence type="ECO:0000256" key="7">
    <source>
        <dbReference type="ARBA" id="ARBA00022692"/>
    </source>
</evidence>
<dbReference type="SUPFAM" id="SSF103190">
    <property type="entry name" value="Sensory domain-like"/>
    <property type="match status" value="1"/>
</dbReference>
<keyword evidence="8" id="KW-0547">Nucleotide-binding</keyword>
<evidence type="ECO:0000313" key="17">
    <source>
        <dbReference type="Proteomes" id="UP000040453"/>
    </source>
</evidence>
<dbReference type="InterPro" id="IPR000014">
    <property type="entry name" value="PAS"/>
</dbReference>
<dbReference type="STRING" id="545501.BN997_02295"/>
<comment type="subcellular location">
    <subcellularLocation>
        <location evidence="2">Cell membrane</location>
        <topology evidence="2">Multi-pass membrane protein</topology>
    </subcellularLocation>
</comment>
<reference evidence="16 17" key="1">
    <citation type="submission" date="2014-11" db="EMBL/GenBank/DDBJ databases">
        <authorList>
            <person name="Urmite Genomes Urmite Genomes"/>
        </authorList>
    </citation>
    <scope>NUCLEOTIDE SEQUENCE [LARGE SCALE GENOMIC DNA]</scope>
    <source>
        <strain evidence="16 17">Oc5</strain>
    </source>
</reference>
<dbReference type="Gene3D" id="3.30.450.20">
    <property type="entry name" value="PAS domain"/>
    <property type="match status" value="2"/>
</dbReference>
<evidence type="ECO:0000256" key="13">
    <source>
        <dbReference type="ARBA" id="ARBA00023136"/>
    </source>
</evidence>
<proteinExistence type="predicted"/>
<dbReference type="InterPro" id="IPR035965">
    <property type="entry name" value="PAS-like_dom_sf"/>
</dbReference>
<evidence type="ECO:0000256" key="14">
    <source>
        <dbReference type="SAM" id="Phobius"/>
    </source>
</evidence>
<dbReference type="Gene3D" id="1.10.287.130">
    <property type="match status" value="1"/>
</dbReference>
<evidence type="ECO:0000256" key="8">
    <source>
        <dbReference type="ARBA" id="ARBA00022741"/>
    </source>
</evidence>
<dbReference type="FunFam" id="3.30.450.20:FF:000018">
    <property type="entry name" value="Sensor histidine kinase DcuS"/>
    <property type="match status" value="1"/>
</dbReference>
<dbReference type="InterPro" id="IPR016120">
    <property type="entry name" value="Sig_transdc_His_kin_SpoOB"/>
</dbReference>
<evidence type="ECO:0000313" key="16">
    <source>
        <dbReference type="EMBL" id="CEI82429.1"/>
    </source>
</evidence>
<name>A0A0A1MRV7_9BACI</name>
<dbReference type="PROSITE" id="PS50109">
    <property type="entry name" value="HIS_KIN"/>
    <property type="match status" value="1"/>
</dbReference>
<dbReference type="SMART" id="SM00387">
    <property type="entry name" value="HATPase_c"/>
    <property type="match status" value="1"/>
</dbReference>
<keyword evidence="12" id="KW-0902">Two-component regulatory system</keyword>
<accession>A0A0A1MRV7</accession>
<dbReference type="InterPro" id="IPR039506">
    <property type="entry name" value="SPOB_a"/>
</dbReference>
<evidence type="ECO:0000259" key="15">
    <source>
        <dbReference type="PROSITE" id="PS50109"/>
    </source>
</evidence>
<keyword evidence="9" id="KW-0418">Kinase</keyword>
<gene>
    <name evidence="16" type="primary">citS_1</name>
    <name evidence="16" type="ORF">BN997_02295</name>
</gene>
<dbReference type="Pfam" id="PF00989">
    <property type="entry name" value="PAS"/>
    <property type="match status" value="1"/>
</dbReference>
<evidence type="ECO:0000256" key="11">
    <source>
        <dbReference type="ARBA" id="ARBA00022989"/>
    </source>
</evidence>
<evidence type="ECO:0000256" key="12">
    <source>
        <dbReference type="ARBA" id="ARBA00023012"/>
    </source>
</evidence>
<keyword evidence="4" id="KW-1003">Cell membrane</keyword>
<evidence type="ECO:0000256" key="5">
    <source>
        <dbReference type="ARBA" id="ARBA00022553"/>
    </source>
</evidence>
<evidence type="ECO:0000256" key="3">
    <source>
        <dbReference type="ARBA" id="ARBA00012438"/>
    </source>
</evidence>
<dbReference type="Gene3D" id="3.30.565.10">
    <property type="entry name" value="Histidine kinase-like ATPase, C-terminal domain"/>
    <property type="match status" value="1"/>
</dbReference>
<feature type="transmembrane region" description="Helical" evidence="14">
    <location>
        <begin position="17"/>
        <end position="38"/>
    </location>
</feature>
<dbReference type="PANTHER" id="PTHR43547">
    <property type="entry name" value="TWO-COMPONENT HISTIDINE KINASE"/>
    <property type="match status" value="1"/>
</dbReference>